<feature type="region of interest" description="Disordered" evidence="1">
    <location>
        <begin position="1"/>
        <end position="112"/>
    </location>
</feature>
<feature type="compositionally biased region" description="Basic residues" evidence="1">
    <location>
        <begin position="26"/>
        <end position="38"/>
    </location>
</feature>
<feature type="compositionally biased region" description="Basic residues" evidence="1">
    <location>
        <begin position="80"/>
        <end position="93"/>
    </location>
</feature>
<name>A0AAD6QS51_9ROSI</name>
<feature type="compositionally biased region" description="Basic and acidic residues" evidence="1">
    <location>
        <begin position="1"/>
        <end position="25"/>
    </location>
</feature>
<keyword evidence="3" id="KW-1185">Reference proteome</keyword>
<reference evidence="2" key="1">
    <citation type="journal article" date="2023" name="Mol. Ecol. Resour.">
        <title>Chromosome-level genome assembly of a triploid poplar Populus alba 'Berolinensis'.</title>
        <authorList>
            <person name="Chen S."/>
            <person name="Yu Y."/>
            <person name="Wang X."/>
            <person name="Wang S."/>
            <person name="Zhang T."/>
            <person name="Zhou Y."/>
            <person name="He R."/>
            <person name="Meng N."/>
            <person name="Wang Y."/>
            <person name="Liu W."/>
            <person name="Liu Z."/>
            <person name="Liu J."/>
            <person name="Guo Q."/>
            <person name="Huang H."/>
            <person name="Sederoff R.R."/>
            <person name="Wang G."/>
            <person name="Qu G."/>
            <person name="Chen S."/>
        </authorList>
    </citation>
    <scope>NUCLEOTIDE SEQUENCE</scope>
    <source>
        <strain evidence="2">SC-2020</strain>
    </source>
</reference>
<dbReference type="EMBL" id="JAQIZT010000006">
    <property type="protein sequence ID" value="KAJ6995473.1"/>
    <property type="molecule type" value="Genomic_DNA"/>
</dbReference>
<sequence>MHWTRDRETEPREIGRKPEKSNLEHRRLKQKEQRRKAAGARTRESLGPTNPQHQDPYHHSLHPEKWNSKAETKSFFLPKHNLKRGKKRKQRGKQAKEKKQSKRRQRRPSNAA</sequence>
<organism evidence="2 3">
    <name type="scientific">Populus alba x Populus x berolinensis</name>
    <dbReference type="NCBI Taxonomy" id="444605"/>
    <lineage>
        <taxon>Eukaryota</taxon>
        <taxon>Viridiplantae</taxon>
        <taxon>Streptophyta</taxon>
        <taxon>Embryophyta</taxon>
        <taxon>Tracheophyta</taxon>
        <taxon>Spermatophyta</taxon>
        <taxon>Magnoliopsida</taxon>
        <taxon>eudicotyledons</taxon>
        <taxon>Gunneridae</taxon>
        <taxon>Pentapetalae</taxon>
        <taxon>rosids</taxon>
        <taxon>fabids</taxon>
        <taxon>Malpighiales</taxon>
        <taxon>Salicaceae</taxon>
        <taxon>Saliceae</taxon>
        <taxon>Populus</taxon>
    </lineage>
</organism>
<comment type="caution">
    <text evidence="2">The sequence shown here is derived from an EMBL/GenBank/DDBJ whole genome shotgun (WGS) entry which is preliminary data.</text>
</comment>
<dbReference type="AlphaFoldDB" id="A0AAD6QS51"/>
<evidence type="ECO:0000313" key="2">
    <source>
        <dbReference type="EMBL" id="KAJ6995473.1"/>
    </source>
</evidence>
<feature type="compositionally biased region" description="Basic and acidic residues" evidence="1">
    <location>
        <begin position="55"/>
        <end position="72"/>
    </location>
</feature>
<accession>A0AAD6QS51</accession>
<evidence type="ECO:0000256" key="1">
    <source>
        <dbReference type="SAM" id="MobiDB-lite"/>
    </source>
</evidence>
<evidence type="ECO:0000313" key="3">
    <source>
        <dbReference type="Proteomes" id="UP001164929"/>
    </source>
</evidence>
<protein>
    <submittedName>
        <fullName evidence="2">Uncharacterized protein</fullName>
    </submittedName>
</protein>
<proteinExistence type="predicted"/>
<dbReference type="Proteomes" id="UP001164929">
    <property type="component" value="Chromosome 6"/>
</dbReference>
<gene>
    <name evidence="2" type="ORF">NC653_018059</name>
</gene>
<feature type="compositionally biased region" description="Basic residues" evidence="1">
    <location>
        <begin position="99"/>
        <end position="112"/>
    </location>
</feature>